<evidence type="ECO:0000256" key="18">
    <source>
        <dbReference type="ARBA" id="ARBA00042177"/>
    </source>
</evidence>
<evidence type="ECO:0000256" key="19">
    <source>
        <dbReference type="ARBA" id="ARBA00042305"/>
    </source>
</evidence>
<dbReference type="SUPFAM" id="SSF57850">
    <property type="entry name" value="RING/U-box"/>
    <property type="match status" value="1"/>
</dbReference>
<sequence length="447" mass="48524">MWKVVLSPLPPPSPPSLRFFLVEEKTRGGFRALIHIDNTPLGVDLVRNAYLLCPPSSKEEHTNKAGNKDAREHPNRLVYVVSVFSLYRGHPRPATTSDTLPVGVWWARSAHTHVQPEPTSPLPLLPTPTPHHAPAGLWGRRVCFTGQAAAGAAVMASCWRGMGVLLGTCVPSRPTDPPHHAHTPTPHPPAHTHTAPHTSPTRPSTTTSARTLSVSPSHSRRHHHHHHHQQTPQQAPQQDGAGARYLVVRPATSTPPSPRRRHARAHVASVSSGHGEGRSGRAAEVEGTTPLLLLSQALHLPPPPPHLASLIYTYGFKCPICSKVVLPDDLECHLVICLTKPRISYNEDVLTEEKGECVICLEELCQGDTIARLPCLCIYHKTCIDEWFQVCERQASGGSSGCLAMLTPSGRQVSKSAESAKGRGVTGFIWVGSGKVLSCLQPFMESL</sequence>
<protein>
    <recommendedName>
        <fullName evidence="17">E3 ubiquitin-protein ligase ZNRF1</fullName>
        <ecNumber evidence="6">2.3.2.27</ecNumber>
    </recommendedName>
    <alternativeName>
        <fullName evidence="18">RING-type E3 ubiquitin transferase ZNRF1</fullName>
    </alternativeName>
    <alternativeName>
        <fullName evidence="19">Zinc/RING finger protein 1</fullName>
    </alternativeName>
</protein>
<keyword evidence="15" id="KW-0458">Lysosome</keyword>
<feature type="region of interest" description="Disordered" evidence="20">
    <location>
        <begin position="175"/>
        <end position="284"/>
    </location>
</feature>
<evidence type="ECO:0000256" key="10">
    <source>
        <dbReference type="ARBA" id="ARBA00022753"/>
    </source>
</evidence>
<evidence type="ECO:0000256" key="15">
    <source>
        <dbReference type="ARBA" id="ARBA00023228"/>
    </source>
</evidence>
<accession>A0A8J5D5L1</accession>
<keyword evidence="13" id="KW-0862">Zinc</keyword>
<evidence type="ECO:0000256" key="9">
    <source>
        <dbReference type="ARBA" id="ARBA00022723"/>
    </source>
</evidence>
<gene>
    <name evidence="22" type="primary">ZNRF1</name>
    <name evidence="22" type="ORF">GWK47_003381</name>
</gene>
<keyword evidence="11" id="KW-0863">Zinc-finger</keyword>
<dbReference type="GO" id="GO:0070936">
    <property type="term" value="P:protein K48-linked ubiquitination"/>
    <property type="evidence" value="ECO:0007669"/>
    <property type="project" value="TreeGrafter"/>
</dbReference>
<dbReference type="FunFam" id="3.30.40.10:FF:000235">
    <property type="entry name" value="E3 ubiquitin-protein ligase ZNRF1"/>
    <property type="match status" value="1"/>
</dbReference>
<evidence type="ECO:0000259" key="21">
    <source>
        <dbReference type="Pfam" id="PF13639"/>
    </source>
</evidence>
<feature type="compositionally biased region" description="Basic and acidic residues" evidence="20">
    <location>
        <begin position="275"/>
        <end position="284"/>
    </location>
</feature>
<dbReference type="PANTHER" id="PTHR46661">
    <property type="entry name" value="E3 UBIQUITIN-PROTEIN LIGASE ZNRF1-LIKE PROTEIN"/>
    <property type="match status" value="1"/>
</dbReference>
<evidence type="ECO:0000313" key="23">
    <source>
        <dbReference type="Proteomes" id="UP000770661"/>
    </source>
</evidence>
<feature type="compositionally biased region" description="Low complexity" evidence="20">
    <location>
        <begin position="191"/>
        <end position="217"/>
    </location>
</feature>
<dbReference type="GO" id="GO:0043161">
    <property type="term" value="P:proteasome-mediated ubiquitin-dependent protein catabolic process"/>
    <property type="evidence" value="ECO:0007669"/>
    <property type="project" value="TreeGrafter"/>
</dbReference>
<dbReference type="InterPro" id="IPR001841">
    <property type="entry name" value="Znf_RING"/>
</dbReference>
<dbReference type="PANTHER" id="PTHR46661:SF4">
    <property type="entry name" value="RING-TYPE DOMAIN-CONTAINING PROTEIN"/>
    <property type="match status" value="1"/>
</dbReference>
<evidence type="ECO:0000256" key="16">
    <source>
        <dbReference type="ARBA" id="ARBA00023288"/>
    </source>
</evidence>
<keyword evidence="23" id="KW-1185">Reference proteome</keyword>
<evidence type="ECO:0000256" key="5">
    <source>
        <dbReference type="ARBA" id="ARBA00004906"/>
    </source>
</evidence>
<dbReference type="EC" id="2.3.2.27" evidence="6"/>
<organism evidence="22 23">
    <name type="scientific">Chionoecetes opilio</name>
    <name type="common">Atlantic snow crab</name>
    <name type="synonym">Cancer opilio</name>
    <dbReference type="NCBI Taxonomy" id="41210"/>
    <lineage>
        <taxon>Eukaryota</taxon>
        <taxon>Metazoa</taxon>
        <taxon>Ecdysozoa</taxon>
        <taxon>Arthropoda</taxon>
        <taxon>Crustacea</taxon>
        <taxon>Multicrustacea</taxon>
        <taxon>Malacostraca</taxon>
        <taxon>Eumalacostraca</taxon>
        <taxon>Eucarida</taxon>
        <taxon>Decapoda</taxon>
        <taxon>Pleocyemata</taxon>
        <taxon>Brachyura</taxon>
        <taxon>Eubrachyura</taxon>
        <taxon>Majoidea</taxon>
        <taxon>Majidae</taxon>
        <taxon>Chionoecetes</taxon>
    </lineage>
</organism>
<feature type="compositionally biased region" description="Basic residues" evidence="20">
    <location>
        <begin position="218"/>
        <end position="229"/>
    </location>
</feature>
<evidence type="ECO:0000256" key="12">
    <source>
        <dbReference type="ARBA" id="ARBA00022786"/>
    </source>
</evidence>
<keyword evidence="9" id="KW-0479">Metal-binding</keyword>
<dbReference type="InterPro" id="IPR013083">
    <property type="entry name" value="Znf_RING/FYVE/PHD"/>
</dbReference>
<evidence type="ECO:0000256" key="7">
    <source>
        <dbReference type="ARBA" id="ARBA00022679"/>
    </source>
</evidence>
<name>A0A8J5D5L1_CHIOP</name>
<evidence type="ECO:0000313" key="22">
    <source>
        <dbReference type="EMBL" id="KAG0729840.1"/>
    </source>
</evidence>
<comment type="pathway">
    <text evidence="5">Protein modification; protein ubiquitination.</text>
</comment>
<dbReference type="InterPro" id="IPR051878">
    <property type="entry name" value="ZNRF_ubiq-protein_ligase"/>
</dbReference>
<evidence type="ECO:0000256" key="2">
    <source>
        <dbReference type="ARBA" id="ARBA00004170"/>
    </source>
</evidence>
<dbReference type="GO" id="GO:0005764">
    <property type="term" value="C:lysosome"/>
    <property type="evidence" value="ECO:0007669"/>
    <property type="project" value="UniProtKB-SubCell"/>
</dbReference>
<evidence type="ECO:0000256" key="13">
    <source>
        <dbReference type="ARBA" id="ARBA00022833"/>
    </source>
</evidence>
<evidence type="ECO:0000256" key="20">
    <source>
        <dbReference type="SAM" id="MobiDB-lite"/>
    </source>
</evidence>
<keyword evidence="8" id="KW-0519">Myristate</keyword>
<keyword evidence="16" id="KW-0449">Lipoprotein</keyword>
<dbReference type="GO" id="GO:0005768">
    <property type="term" value="C:endosome"/>
    <property type="evidence" value="ECO:0007669"/>
    <property type="project" value="UniProtKB-SubCell"/>
</dbReference>
<evidence type="ECO:0000256" key="14">
    <source>
        <dbReference type="ARBA" id="ARBA00023136"/>
    </source>
</evidence>
<evidence type="ECO:0000256" key="1">
    <source>
        <dbReference type="ARBA" id="ARBA00000900"/>
    </source>
</evidence>
<keyword evidence="12" id="KW-0833">Ubl conjugation pathway</keyword>
<evidence type="ECO:0000256" key="6">
    <source>
        <dbReference type="ARBA" id="ARBA00012483"/>
    </source>
</evidence>
<keyword evidence="14" id="KW-0472">Membrane</keyword>
<comment type="catalytic activity">
    <reaction evidence="1">
        <text>S-ubiquitinyl-[E2 ubiquitin-conjugating enzyme]-L-cysteine + [acceptor protein]-L-lysine = [E2 ubiquitin-conjugating enzyme]-L-cysteine + N(6)-ubiquitinyl-[acceptor protein]-L-lysine.</text>
        <dbReference type="EC" id="2.3.2.27"/>
    </reaction>
</comment>
<dbReference type="GO" id="GO:0061630">
    <property type="term" value="F:ubiquitin protein ligase activity"/>
    <property type="evidence" value="ECO:0007669"/>
    <property type="project" value="UniProtKB-EC"/>
</dbReference>
<comment type="subcellular location">
    <subcellularLocation>
        <location evidence="3">Endosome</location>
    </subcellularLocation>
    <subcellularLocation>
        <location evidence="4">Lysosome</location>
    </subcellularLocation>
    <subcellularLocation>
        <location evidence="2">Membrane</location>
        <topology evidence="2">Peripheral membrane protein</topology>
    </subcellularLocation>
</comment>
<comment type="caution">
    <text evidence="22">The sequence shown here is derived from an EMBL/GenBank/DDBJ whole genome shotgun (WGS) entry which is preliminary data.</text>
</comment>
<reference evidence="22" key="1">
    <citation type="submission" date="2020-07" db="EMBL/GenBank/DDBJ databases">
        <title>The High-quality genome of the commercially important snow crab, Chionoecetes opilio.</title>
        <authorList>
            <person name="Jeong J.-H."/>
            <person name="Ryu S."/>
        </authorList>
    </citation>
    <scope>NUCLEOTIDE SEQUENCE</scope>
    <source>
        <strain evidence="22">MADBK_172401_WGS</strain>
        <tissue evidence="22">Digestive gland</tissue>
    </source>
</reference>
<keyword evidence="10" id="KW-0967">Endosome</keyword>
<proteinExistence type="predicted"/>
<keyword evidence="7" id="KW-0808">Transferase</keyword>
<evidence type="ECO:0000256" key="17">
    <source>
        <dbReference type="ARBA" id="ARBA00040227"/>
    </source>
</evidence>
<evidence type="ECO:0000256" key="4">
    <source>
        <dbReference type="ARBA" id="ARBA00004371"/>
    </source>
</evidence>
<dbReference type="Pfam" id="PF13639">
    <property type="entry name" value="zf-RING_2"/>
    <property type="match status" value="1"/>
</dbReference>
<feature type="domain" description="RING-type" evidence="21">
    <location>
        <begin position="356"/>
        <end position="390"/>
    </location>
</feature>
<evidence type="ECO:0000256" key="8">
    <source>
        <dbReference type="ARBA" id="ARBA00022707"/>
    </source>
</evidence>
<dbReference type="AlphaFoldDB" id="A0A8J5D5L1"/>
<dbReference type="OrthoDB" id="10057496at2759"/>
<dbReference type="Gene3D" id="3.30.40.10">
    <property type="entry name" value="Zinc/RING finger domain, C3HC4 (zinc finger)"/>
    <property type="match status" value="1"/>
</dbReference>
<evidence type="ECO:0000256" key="11">
    <source>
        <dbReference type="ARBA" id="ARBA00022771"/>
    </source>
</evidence>
<dbReference type="Proteomes" id="UP000770661">
    <property type="component" value="Unassembled WGS sequence"/>
</dbReference>
<dbReference type="GO" id="GO:0016020">
    <property type="term" value="C:membrane"/>
    <property type="evidence" value="ECO:0007669"/>
    <property type="project" value="UniProtKB-SubCell"/>
</dbReference>
<dbReference type="EMBL" id="JACEEZ010000748">
    <property type="protein sequence ID" value="KAG0729840.1"/>
    <property type="molecule type" value="Genomic_DNA"/>
</dbReference>
<dbReference type="GO" id="GO:0008270">
    <property type="term" value="F:zinc ion binding"/>
    <property type="evidence" value="ECO:0007669"/>
    <property type="project" value="UniProtKB-KW"/>
</dbReference>
<evidence type="ECO:0000256" key="3">
    <source>
        <dbReference type="ARBA" id="ARBA00004177"/>
    </source>
</evidence>